<feature type="transmembrane region" description="Helical" evidence="6">
    <location>
        <begin position="249"/>
        <end position="269"/>
    </location>
</feature>
<dbReference type="Proteomes" id="UP000236732">
    <property type="component" value="Unassembled WGS sequence"/>
</dbReference>
<comment type="similarity">
    <text evidence="2">Belongs to the EamA transporter family.</text>
</comment>
<evidence type="ECO:0000256" key="4">
    <source>
        <dbReference type="ARBA" id="ARBA00022989"/>
    </source>
</evidence>
<evidence type="ECO:0000256" key="5">
    <source>
        <dbReference type="ARBA" id="ARBA00023136"/>
    </source>
</evidence>
<keyword evidence="9" id="KW-1185">Reference proteome</keyword>
<dbReference type="PANTHER" id="PTHR32322">
    <property type="entry name" value="INNER MEMBRANE TRANSPORTER"/>
    <property type="match status" value="1"/>
</dbReference>
<keyword evidence="3 6" id="KW-0812">Transmembrane</keyword>
<evidence type="ECO:0000256" key="2">
    <source>
        <dbReference type="ARBA" id="ARBA00007362"/>
    </source>
</evidence>
<feature type="transmembrane region" description="Helical" evidence="6">
    <location>
        <begin position="275"/>
        <end position="293"/>
    </location>
</feature>
<feature type="transmembrane region" description="Helical" evidence="6">
    <location>
        <begin position="127"/>
        <end position="148"/>
    </location>
</feature>
<accession>A0A1H5XWZ7</accession>
<dbReference type="Pfam" id="PF00892">
    <property type="entry name" value="EamA"/>
    <property type="match status" value="2"/>
</dbReference>
<feature type="transmembrane region" description="Helical" evidence="6">
    <location>
        <begin position="67"/>
        <end position="89"/>
    </location>
</feature>
<feature type="transmembrane region" description="Helical" evidence="6">
    <location>
        <begin position="95"/>
        <end position="115"/>
    </location>
</feature>
<feature type="transmembrane region" description="Helical" evidence="6">
    <location>
        <begin position="35"/>
        <end position="55"/>
    </location>
</feature>
<gene>
    <name evidence="8" type="ORF">SAMN05444920_10245</name>
</gene>
<evidence type="ECO:0000313" key="8">
    <source>
        <dbReference type="EMBL" id="SEG15910.1"/>
    </source>
</evidence>
<keyword evidence="4 6" id="KW-1133">Transmembrane helix</keyword>
<dbReference type="GO" id="GO:0016020">
    <property type="term" value="C:membrane"/>
    <property type="evidence" value="ECO:0007669"/>
    <property type="project" value="UniProtKB-SubCell"/>
</dbReference>
<feature type="domain" description="EamA" evidence="7">
    <location>
        <begin position="8"/>
        <end position="140"/>
    </location>
</feature>
<evidence type="ECO:0000256" key="3">
    <source>
        <dbReference type="ARBA" id="ARBA00022692"/>
    </source>
</evidence>
<feature type="transmembrane region" description="Helical" evidence="6">
    <location>
        <begin position="218"/>
        <end position="237"/>
    </location>
</feature>
<evidence type="ECO:0000256" key="1">
    <source>
        <dbReference type="ARBA" id="ARBA00004141"/>
    </source>
</evidence>
<dbReference type="InterPro" id="IPR000620">
    <property type="entry name" value="EamA_dom"/>
</dbReference>
<organism evidence="8 9">
    <name type="scientific">Nonomuraea solani</name>
    <dbReference type="NCBI Taxonomy" id="1144553"/>
    <lineage>
        <taxon>Bacteria</taxon>
        <taxon>Bacillati</taxon>
        <taxon>Actinomycetota</taxon>
        <taxon>Actinomycetes</taxon>
        <taxon>Streptosporangiales</taxon>
        <taxon>Streptosporangiaceae</taxon>
        <taxon>Nonomuraea</taxon>
    </lineage>
</organism>
<dbReference type="InterPro" id="IPR037185">
    <property type="entry name" value="EmrE-like"/>
</dbReference>
<dbReference type="AlphaFoldDB" id="A0A1H5XWZ7"/>
<dbReference type="InterPro" id="IPR050638">
    <property type="entry name" value="AA-Vitamin_Transporters"/>
</dbReference>
<dbReference type="EMBL" id="FNVT01000002">
    <property type="protein sequence ID" value="SEG15910.1"/>
    <property type="molecule type" value="Genomic_DNA"/>
</dbReference>
<evidence type="ECO:0000259" key="7">
    <source>
        <dbReference type="Pfam" id="PF00892"/>
    </source>
</evidence>
<sequence>MAVGTRPYLLLATTMLLWGSGFSSSKVIVDHLPHSVVAVLRFGGGALALLVALRLSREPAVVRRRDLLRAAGAGVLGVFVYNLLFFWGLSLAPAIDGSTIVPVMSPVLTTAFLLLTRRENASGARVAGLACGAAGAVIFFVGAGGAAGGGRLRLAGDLLFLLSAACWAGFTLLGRRVLTGIEPLRATTYATVSGAALLAVYSAPAATEVVWGDVPAHVWLNIVFVALGPTAVANLLYYRGIKAVGPSSASIMMFLVPVVGTTCSALFLGESFNPVQAAGAVVLLVGAVLAVGYR</sequence>
<dbReference type="OrthoDB" id="5242006at2"/>
<protein>
    <submittedName>
        <fullName evidence="8">Uncharacterized membrane protein</fullName>
    </submittedName>
</protein>
<comment type="subcellular location">
    <subcellularLocation>
        <location evidence="1">Membrane</location>
        <topology evidence="1">Multi-pass membrane protein</topology>
    </subcellularLocation>
</comment>
<dbReference type="PANTHER" id="PTHR32322:SF2">
    <property type="entry name" value="EAMA DOMAIN-CONTAINING PROTEIN"/>
    <property type="match status" value="1"/>
</dbReference>
<feature type="domain" description="EamA" evidence="7">
    <location>
        <begin position="155"/>
        <end position="291"/>
    </location>
</feature>
<dbReference type="SUPFAM" id="SSF103481">
    <property type="entry name" value="Multidrug resistance efflux transporter EmrE"/>
    <property type="match status" value="2"/>
</dbReference>
<keyword evidence="5 6" id="KW-0472">Membrane</keyword>
<feature type="transmembrane region" description="Helical" evidence="6">
    <location>
        <begin position="186"/>
        <end position="206"/>
    </location>
</feature>
<feature type="transmembrane region" description="Helical" evidence="6">
    <location>
        <begin position="154"/>
        <end position="174"/>
    </location>
</feature>
<evidence type="ECO:0000256" key="6">
    <source>
        <dbReference type="SAM" id="Phobius"/>
    </source>
</evidence>
<reference evidence="8 9" key="1">
    <citation type="submission" date="2016-10" db="EMBL/GenBank/DDBJ databases">
        <authorList>
            <person name="de Groot N.N."/>
        </authorList>
    </citation>
    <scope>NUCLEOTIDE SEQUENCE [LARGE SCALE GENOMIC DNA]</scope>
    <source>
        <strain evidence="8 9">CGMCC 4.7037</strain>
    </source>
</reference>
<evidence type="ECO:0000313" key="9">
    <source>
        <dbReference type="Proteomes" id="UP000236732"/>
    </source>
</evidence>
<proteinExistence type="inferred from homology"/>
<name>A0A1H5XWZ7_9ACTN</name>
<dbReference type="RefSeq" id="WP_103954805.1">
    <property type="nucleotide sequence ID" value="NZ_FNVT01000002.1"/>
</dbReference>